<organism evidence="1 2">
    <name type="scientific">Crenobacter cavernae</name>
    <dbReference type="NCBI Taxonomy" id="2290923"/>
    <lineage>
        <taxon>Bacteria</taxon>
        <taxon>Pseudomonadati</taxon>
        <taxon>Pseudomonadota</taxon>
        <taxon>Betaproteobacteria</taxon>
        <taxon>Neisseriales</taxon>
        <taxon>Neisseriaceae</taxon>
        <taxon>Crenobacter</taxon>
    </lineage>
</organism>
<name>A0ABY0FDS7_9NEIS</name>
<proteinExistence type="predicted"/>
<sequence>MPAVPGDETFDAGNKTFPMTCQFGDRVLDSSLFDAQEVIDRIDGNVKVHRHVIKFCVNHDLMVPVWSRVYQLKHSRLLLQIPVISIVPPVSVDPLPAAPAVEPYRRSR</sequence>
<protein>
    <submittedName>
        <fullName evidence="1">Uncharacterized protein</fullName>
    </submittedName>
</protein>
<evidence type="ECO:0000313" key="1">
    <source>
        <dbReference type="EMBL" id="RXZ42212.1"/>
    </source>
</evidence>
<reference evidence="1 2" key="1">
    <citation type="submission" date="2018-10" db="EMBL/GenBank/DDBJ databases">
        <title>Draft genome of Fastidiocella sp. strain 375T, a bacterium isolated from a karstic cave dripping water.</title>
        <authorList>
            <person name="Coelho C."/>
            <person name="Verissimo A."/>
            <person name="Tiago I."/>
        </authorList>
    </citation>
    <scope>NUCLEOTIDE SEQUENCE [LARGE SCALE GENOMIC DNA]</scope>
    <source>
        <strain evidence="1 2">CAVE-375</strain>
    </source>
</reference>
<dbReference type="EMBL" id="REGR01000015">
    <property type="protein sequence ID" value="RXZ42212.1"/>
    <property type="molecule type" value="Genomic_DNA"/>
</dbReference>
<keyword evidence="2" id="KW-1185">Reference proteome</keyword>
<gene>
    <name evidence="1" type="ORF">EBB06_14300</name>
</gene>
<dbReference type="Proteomes" id="UP000290682">
    <property type="component" value="Unassembled WGS sequence"/>
</dbReference>
<accession>A0ABY0FDS7</accession>
<evidence type="ECO:0000313" key="2">
    <source>
        <dbReference type="Proteomes" id="UP000290682"/>
    </source>
</evidence>
<comment type="caution">
    <text evidence="1">The sequence shown here is derived from an EMBL/GenBank/DDBJ whole genome shotgun (WGS) entry which is preliminary data.</text>
</comment>